<dbReference type="SUPFAM" id="SSF51110">
    <property type="entry name" value="alpha-D-mannose-specific plant lectins"/>
    <property type="match status" value="1"/>
</dbReference>
<reference evidence="2 3" key="1">
    <citation type="submission" date="2019-05" db="EMBL/GenBank/DDBJ databases">
        <title>Nakamurella sp. N5BH11, whole genome shotgun sequence.</title>
        <authorList>
            <person name="Tuo L."/>
        </authorList>
    </citation>
    <scope>NUCLEOTIDE SEQUENCE [LARGE SCALE GENOMIC DNA]</scope>
    <source>
        <strain evidence="2 3">N5BH11</strain>
    </source>
</reference>
<dbReference type="AlphaFoldDB" id="A0A4U6QGV4"/>
<gene>
    <name evidence="2" type="ORF">FDO65_11460</name>
</gene>
<evidence type="ECO:0000313" key="2">
    <source>
        <dbReference type="EMBL" id="TKV59236.1"/>
    </source>
</evidence>
<comment type="caution">
    <text evidence="2">The sequence shown here is derived from an EMBL/GenBank/DDBJ whole genome shotgun (WGS) entry which is preliminary data.</text>
</comment>
<name>A0A4U6QGV4_9ACTN</name>
<organism evidence="2 3">
    <name type="scientific">Nakamurella flava</name>
    <dbReference type="NCBI Taxonomy" id="2576308"/>
    <lineage>
        <taxon>Bacteria</taxon>
        <taxon>Bacillati</taxon>
        <taxon>Actinomycetota</taxon>
        <taxon>Actinomycetes</taxon>
        <taxon>Nakamurellales</taxon>
        <taxon>Nakamurellaceae</taxon>
        <taxon>Nakamurella</taxon>
    </lineage>
</organism>
<proteinExistence type="predicted"/>
<evidence type="ECO:0000313" key="3">
    <source>
        <dbReference type="Proteomes" id="UP000306985"/>
    </source>
</evidence>
<dbReference type="OrthoDB" id="516973at2"/>
<sequence>MQSDGNLVVYSPNNTPTWAASWDGLSPVGASELLVQDDGNMVIYTASGSPRWATYTS</sequence>
<dbReference type="Gene3D" id="2.90.10.10">
    <property type="entry name" value="Bulb-type lectin domain"/>
    <property type="match status" value="2"/>
</dbReference>
<dbReference type="PROSITE" id="PS50927">
    <property type="entry name" value="BULB_LECTIN"/>
    <property type="match status" value="1"/>
</dbReference>
<keyword evidence="3" id="KW-1185">Reference proteome</keyword>
<accession>A0A4U6QGV4</accession>
<dbReference type="EMBL" id="SZZH01000002">
    <property type="protein sequence ID" value="TKV59236.1"/>
    <property type="molecule type" value="Genomic_DNA"/>
</dbReference>
<dbReference type="Proteomes" id="UP000306985">
    <property type="component" value="Unassembled WGS sequence"/>
</dbReference>
<dbReference type="InterPro" id="IPR001480">
    <property type="entry name" value="Bulb-type_lectin_dom"/>
</dbReference>
<feature type="domain" description="Bulb-type lectin" evidence="1">
    <location>
        <begin position="1"/>
        <end position="57"/>
    </location>
</feature>
<protein>
    <recommendedName>
        <fullName evidence="1">Bulb-type lectin domain-containing protein</fullName>
    </recommendedName>
</protein>
<dbReference type="InterPro" id="IPR036426">
    <property type="entry name" value="Bulb-type_lectin_dom_sf"/>
</dbReference>
<evidence type="ECO:0000259" key="1">
    <source>
        <dbReference type="PROSITE" id="PS50927"/>
    </source>
</evidence>